<name>X1CBD0_9ZZZZ</name>
<evidence type="ECO:0000313" key="1">
    <source>
        <dbReference type="EMBL" id="GAG81616.1"/>
    </source>
</evidence>
<dbReference type="EMBL" id="BART01019076">
    <property type="protein sequence ID" value="GAG81616.1"/>
    <property type="molecule type" value="Genomic_DNA"/>
</dbReference>
<accession>X1CBD0</accession>
<gene>
    <name evidence="1" type="ORF">S01H4_35810</name>
</gene>
<protein>
    <submittedName>
        <fullName evidence="1">Uncharacterized protein</fullName>
    </submittedName>
</protein>
<sequence length="62" mass="7296">MLKAQYVETLKGKRYFWRVLRVTKKKMVEEARSHRTWASRHGAERGLKTFVGNVFSDVLGKL</sequence>
<proteinExistence type="predicted"/>
<organism evidence="1">
    <name type="scientific">marine sediment metagenome</name>
    <dbReference type="NCBI Taxonomy" id="412755"/>
    <lineage>
        <taxon>unclassified sequences</taxon>
        <taxon>metagenomes</taxon>
        <taxon>ecological metagenomes</taxon>
    </lineage>
</organism>
<comment type="caution">
    <text evidence="1">The sequence shown here is derived from an EMBL/GenBank/DDBJ whole genome shotgun (WGS) entry which is preliminary data.</text>
</comment>
<dbReference type="AlphaFoldDB" id="X1CBD0"/>
<reference evidence="1" key="1">
    <citation type="journal article" date="2014" name="Front. Microbiol.">
        <title>High frequency of phylogenetically diverse reductive dehalogenase-homologous genes in deep subseafloor sedimentary metagenomes.</title>
        <authorList>
            <person name="Kawai M."/>
            <person name="Futagami T."/>
            <person name="Toyoda A."/>
            <person name="Takaki Y."/>
            <person name="Nishi S."/>
            <person name="Hori S."/>
            <person name="Arai W."/>
            <person name="Tsubouchi T."/>
            <person name="Morono Y."/>
            <person name="Uchiyama I."/>
            <person name="Ito T."/>
            <person name="Fujiyama A."/>
            <person name="Inagaki F."/>
            <person name="Takami H."/>
        </authorList>
    </citation>
    <scope>NUCLEOTIDE SEQUENCE</scope>
    <source>
        <strain evidence="1">Expedition CK06-06</strain>
    </source>
</reference>